<reference evidence="1 2" key="1">
    <citation type="journal article" date="2017" name="Genome Biol. Evol.">
        <title>Phytophthora megakarya and P. palmivora, closely related causal agents of cacao black pod rot, underwent increases in genome sizes and gene numbers by different mechanisms.</title>
        <authorList>
            <person name="Ali S.S."/>
            <person name="Shao J."/>
            <person name="Lary D.J."/>
            <person name="Kronmiller B."/>
            <person name="Shen D."/>
            <person name="Strem M.D."/>
            <person name="Amoako-Attah I."/>
            <person name="Akrofi A.Y."/>
            <person name="Begoude B.A."/>
            <person name="Ten Hoopen G.M."/>
            <person name="Coulibaly K."/>
            <person name="Kebe B.I."/>
            <person name="Melnick R.L."/>
            <person name="Guiltinan M.J."/>
            <person name="Tyler B.M."/>
            <person name="Meinhardt L.W."/>
            <person name="Bailey B.A."/>
        </authorList>
    </citation>
    <scope>NUCLEOTIDE SEQUENCE [LARGE SCALE GENOMIC DNA]</scope>
    <source>
        <strain evidence="2">sbr112.9</strain>
    </source>
</reference>
<evidence type="ECO:0000313" key="2">
    <source>
        <dbReference type="Proteomes" id="UP000237271"/>
    </source>
</evidence>
<protein>
    <submittedName>
        <fullName evidence="1">Crinkler (CRN) family protein</fullName>
    </submittedName>
</protein>
<gene>
    <name evidence="1" type="ORF">PHPALM_1094</name>
</gene>
<evidence type="ECO:0000313" key="1">
    <source>
        <dbReference type="EMBL" id="POM81000.1"/>
    </source>
</evidence>
<dbReference type="OrthoDB" id="434211at2759"/>
<dbReference type="AlphaFoldDB" id="A0A2P4YT64"/>
<dbReference type="EMBL" id="NCKW01000203">
    <property type="protein sequence ID" value="POM81000.1"/>
    <property type="molecule type" value="Genomic_DNA"/>
</dbReference>
<sequence>MANVQLFSLVHLSDVPVPEVFCLPLWTNDELATIVHLYPGATSVWEDRMKCLGDIPRLVLQDIQTDPKSLLMSACNYCSLDDTISMVSVDSPVSQSVKHVQRLIQMQSEEPYREDKKKVVLPQVRILLQCLLGSCYGNSLAQSLCNYILEPYVLDLLEQGGTFICRELESGRKRKWKASNGKQTDNGDDEGMIFIPVLVKPRQTVDLVRSDQYSNQLYVPRTFE</sequence>
<comment type="caution">
    <text evidence="1">The sequence shown here is derived from an EMBL/GenBank/DDBJ whole genome shotgun (WGS) entry which is preliminary data.</text>
</comment>
<proteinExistence type="predicted"/>
<accession>A0A2P4YT64</accession>
<name>A0A2P4YT64_9STRA</name>
<dbReference type="Proteomes" id="UP000237271">
    <property type="component" value="Unassembled WGS sequence"/>
</dbReference>
<organism evidence="1 2">
    <name type="scientific">Phytophthora palmivora</name>
    <dbReference type="NCBI Taxonomy" id="4796"/>
    <lineage>
        <taxon>Eukaryota</taxon>
        <taxon>Sar</taxon>
        <taxon>Stramenopiles</taxon>
        <taxon>Oomycota</taxon>
        <taxon>Peronosporomycetes</taxon>
        <taxon>Peronosporales</taxon>
        <taxon>Peronosporaceae</taxon>
        <taxon>Phytophthora</taxon>
    </lineage>
</organism>
<keyword evidence="2" id="KW-1185">Reference proteome</keyword>